<keyword evidence="3" id="KW-1185">Reference proteome</keyword>
<evidence type="ECO:0000313" key="2">
    <source>
        <dbReference type="EMBL" id="GFH29201.1"/>
    </source>
</evidence>
<dbReference type="EMBL" id="BLLF01004235">
    <property type="protein sequence ID" value="GFH29201.1"/>
    <property type="molecule type" value="Genomic_DNA"/>
</dbReference>
<sequence>MAAAVALTVVTGLCFTVWQEDISDILFEQSMSPSAAWGAGDVAGGVLWGLSLWYCSPLQLLLLFLGQVDTERPSDWVLRVLGQAAGLPVTSLDYTAPWAVQAVAAALFAGAGLGVAGLWNSGLGDATW</sequence>
<accession>A0A6A0A9X8</accession>
<name>A0A6A0A9X8_HAELA</name>
<feature type="transmembrane region" description="Helical" evidence="1">
    <location>
        <begin position="98"/>
        <end position="119"/>
    </location>
</feature>
<gene>
    <name evidence="2" type="ORF">HaLaN_27830</name>
</gene>
<evidence type="ECO:0000256" key="1">
    <source>
        <dbReference type="SAM" id="Phobius"/>
    </source>
</evidence>
<organism evidence="2 3">
    <name type="scientific">Haematococcus lacustris</name>
    <name type="common">Green alga</name>
    <name type="synonym">Haematococcus pluvialis</name>
    <dbReference type="NCBI Taxonomy" id="44745"/>
    <lineage>
        <taxon>Eukaryota</taxon>
        <taxon>Viridiplantae</taxon>
        <taxon>Chlorophyta</taxon>
        <taxon>core chlorophytes</taxon>
        <taxon>Chlorophyceae</taxon>
        <taxon>CS clade</taxon>
        <taxon>Chlamydomonadales</taxon>
        <taxon>Haematococcaceae</taxon>
        <taxon>Haematococcus</taxon>
    </lineage>
</organism>
<keyword evidence="1" id="KW-0812">Transmembrane</keyword>
<dbReference type="Proteomes" id="UP000485058">
    <property type="component" value="Unassembled WGS sequence"/>
</dbReference>
<reference evidence="2 3" key="1">
    <citation type="submission" date="2020-02" db="EMBL/GenBank/DDBJ databases">
        <title>Draft genome sequence of Haematococcus lacustris strain NIES-144.</title>
        <authorList>
            <person name="Morimoto D."/>
            <person name="Nakagawa S."/>
            <person name="Yoshida T."/>
            <person name="Sawayama S."/>
        </authorList>
    </citation>
    <scope>NUCLEOTIDE SEQUENCE [LARGE SCALE GENOMIC DNA]</scope>
    <source>
        <strain evidence="2 3">NIES-144</strain>
    </source>
</reference>
<protein>
    <submittedName>
        <fullName evidence="2">Uncharacterized protein</fullName>
    </submittedName>
</protein>
<evidence type="ECO:0000313" key="3">
    <source>
        <dbReference type="Proteomes" id="UP000485058"/>
    </source>
</evidence>
<keyword evidence="1" id="KW-1133">Transmembrane helix</keyword>
<keyword evidence="1" id="KW-0472">Membrane</keyword>
<comment type="caution">
    <text evidence="2">The sequence shown here is derived from an EMBL/GenBank/DDBJ whole genome shotgun (WGS) entry which is preliminary data.</text>
</comment>
<proteinExistence type="predicted"/>
<dbReference type="AlphaFoldDB" id="A0A6A0A9X8"/>
<feature type="transmembrane region" description="Helical" evidence="1">
    <location>
        <begin position="43"/>
        <end position="64"/>
    </location>
</feature>